<feature type="compositionally biased region" description="Pro residues" evidence="1">
    <location>
        <begin position="281"/>
        <end position="298"/>
    </location>
</feature>
<evidence type="ECO:0000256" key="1">
    <source>
        <dbReference type="SAM" id="MobiDB-lite"/>
    </source>
</evidence>
<feature type="compositionally biased region" description="Pro residues" evidence="1">
    <location>
        <begin position="46"/>
        <end position="55"/>
    </location>
</feature>
<protein>
    <submittedName>
        <fullName evidence="3">Uncharacterized protein</fullName>
    </submittedName>
</protein>
<comment type="caution">
    <text evidence="3">The sequence shown here is derived from an EMBL/GenBank/DDBJ whole genome shotgun (WGS) entry which is preliminary data.</text>
</comment>
<keyword evidence="4" id="KW-1185">Reference proteome</keyword>
<feature type="transmembrane region" description="Helical" evidence="2">
    <location>
        <begin position="423"/>
        <end position="451"/>
    </location>
</feature>
<feature type="compositionally biased region" description="Pro residues" evidence="1">
    <location>
        <begin position="213"/>
        <end position="223"/>
    </location>
</feature>
<gene>
    <name evidence="3" type="ORF">IWQ60_010659</name>
</gene>
<feature type="compositionally biased region" description="Low complexity" evidence="1">
    <location>
        <begin position="299"/>
        <end position="319"/>
    </location>
</feature>
<proteinExistence type="predicted"/>
<feature type="compositionally biased region" description="Low complexity" evidence="1">
    <location>
        <begin position="224"/>
        <end position="239"/>
    </location>
</feature>
<keyword evidence="2" id="KW-1133">Transmembrane helix</keyword>
<feature type="compositionally biased region" description="Pro residues" evidence="1">
    <location>
        <begin position="9"/>
        <end position="25"/>
    </location>
</feature>
<name>A0A9W7ZQ90_9FUNG</name>
<dbReference type="OrthoDB" id="5600411at2759"/>
<dbReference type="AlphaFoldDB" id="A0A9W7ZQ90"/>
<keyword evidence="2" id="KW-0812">Transmembrane</keyword>
<dbReference type="Proteomes" id="UP001150569">
    <property type="component" value="Unassembled WGS sequence"/>
</dbReference>
<evidence type="ECO:0000313" key="3">
    <source>
        <dbReference type="EMBL" id="KAJ1910437.1"/>
    </source>
</evidence>
<evidence type="ECO:0000313" key="4">
    <source>
        <dbReference type="Proteomes" id="UP001150569"/>
    </source>
</evidence>
<reference evidence="3" key="1">
    <citation type="submission" date="2022-07" db="EMBL/GenBank/DDBJ databases">
        <title>Phylogenomic reconstructions and comparative analyses of Kickxellomycotina fungi.</title>
        <authorList>
            <person name="Reynolds N.K."/>
            <person name="Stajich J.E."/>
            <person name="Barry K."/>
            <person name="Grigoriev I.V."/>
            <person name="Crous P."/>
            <person name="Smith M.E."/>
        </authorList>
    </citation>
    <scope>NUCLEOTIDE SEQUENCE</scope>
    <source>
        <strain evidence="3">RSA 861</strain>
    </source>
</reference>
<accession>A0A9W7ZQ90</accession>
<evidence type="ECO:0000256" key="2">
    <source>
        <dbReference type="SAM" id="Phobius"/>
    </source>
</evidence>
<organism evidence="3 4">
    <name type="scientific">Tieghemiomyces parasiticus</name>
    <dbReference type="NCBI Taxonomy" id="78921"/>
    <lineage>
        <taxon>Eukaryota</taxon>
        <taxon>Fungi</taxon>
        <taxon>Fungi incertae sedis</taxon>
        <taxon>Zoopagomycota</taxon>
        <taxon>Kickxellomycotina</taxon>
        <taxon>Dimargaritomycetes</taxon>
        <taxon>Dimargaritales</taxon>
        <taxon>Dimargaritaceae</taxon>
        <taxon>Tieghemiomyces</taxon>
    </lineage>
</organism>
<feature type="region of interest" description="Disordered" evidence="1">
    <location>
        <begin position="1"/>
        <end position="343"/>
    </location>
</feature>
<feature type="compositionally biased region" description="Pro residues" evidence="1">
    <location>
        <begin position="64"/>
        <end position="84"/>
    </location>
</feature>
<dbReference type="EMBL" id="JANBPT010001050">
    <property type="protein sequence ID" value="KAJ1910437.1"/>
    <property type="molecule type" value="Genomic_DNA"/>
</dbReference>
<sequence length="456" mass="47082">MAHYGNPHGPTPRPGFAGRPPPPRQGPSGHPNQLGPRNPNGSAYPRPGPPGPIRPVNPYGPRSNFPPGPRPPGPVGGNGGPPPNYGAGSPRPRGPPGPHPPNNNGGVLNRQNKGVSVNADDILSDYYQESTSFAEPRGPTLNGHSSDKPERRFPNSYGRPDQVEMADLNSSRSLMGSPGPYQGSPNGSGYFNPAAPGRASPAGYPSNGDLPPRTGPGPRPNMPYNPHSGPGPNSGGFPYRVPTDGPMQDGEPDYLHRRPSDTSTILPSDSVSQYGQAPPMHYRPPPPGRFGGGPPPYDPRGAGSNGGSPAPGNANLANLESPLPAGVQGPGVPTPGSGRNAVLDAPLPPGVTVSQETKPLSVTIPSNGYGGGIPPSPPPPPLPYNKGQDRYAAYENSRGCCACLNCCPSCCSGCCSCCCIPPIAIFIIIGLILIGAGLGIYFAWPHIIAWINSMKK</sequence>
<feature type="compositionally biased region" description="Polar residues" evidence="1">
    <location>
        <begin position="261"/>
        <end position="275"/>
    </location>
</feature>
<keyword evidence="2" id="KW-0472">Membrane</keyword>
<feature type="compositionally biased region" description="Pro residues" evidence="1">
    <location>
        <begin position="92"/>
        <end position="101"/>
    </location>
</feature>